<feature type="transmembrane region" description="Helical" evidence="2">
    <location>
        <begin position="192"/>
        <end position="211"/>
    </location>
</feature>
<evidence type="ECO:0000313" key="4">
    <source>
        <dbReference type="Proteomes" id="UP001295423"/>
    </source>
</evidence>
<organism evidence="3 4">
    <name type="scientific">Cylindrotheca closterium</name>
    <dbReference type="NCBI Taxonomy" id="2856"/>
    <lineage>
        <taxon>Eukaryota</taxon>
        <taxon>Sar</taxon>
        <taxon>Stramenopiles</taxon>
        <taxon>Ochrophyta</taxon>
        <taxon>Bacillariophyta</taxon>
        <taxon>Bacillariophyceae</taxon>
        <taxon>Bacillariophycidae</taxon>
        <taxon>Bacillariales</taxon>
        <taxon>Bacillariaceae</taxon>
        <taxon>Cylindrotheca</taxon>
    </lineage>
</organism>
<name>A0AAD2CQ97_9STRA</name>
<feature type="region of interest" description="Disordered" evidence="1">
    <location>
        <begin position="32"/>
        <end position="58"/>
    </location>
</feature>
<dbReference type="EMBL" id="CAKOGP040001112">
    <property type="protein sequence ID" value="CAJ1942868.1"/>
    <property type="molecule type" value="Genomic_DNA"/>
</dbReference>
<sequence length="217" mass="23710">MTGQQLCQTNRVAQRGVVGIAHSSFLTTQLSEKPLGEDGVGDSRNAKEEEGQHVGGSPWIESRQIDDYGLILGDILTIILASQLMGLLDALNAPDFAQQGGWFQPIPSVPSTLGTLVERISTLSLVWLLSAFSEEESYTFDAIENEKSSIFVALTIAVNFVALRCILAVVLAATSGGSTFDGNIFDSKQLVLVLRDCYFVVLGLPTFRFIYTKYWPR</sequence>
<keyword evidence="2" id="KW-0472">Membrane</keyword>
<dbReference type="AlphaFoldDB" id="A0AAD2CQ97"/>
<comment type="caution">
    <text evidence="3">The sequence shown here is derived from an EMBL/GenBank/DDBJ whole genome shotgun (WGS) entry which is preliminary data.</text>
</comment>
<accession>A0AAD2CQ97</accession>
<keyword evidence="4" id="KW-1185">Reference proteome</keyword>
<reference evidence="3" key="1">
    <citation type="submission" date="2023-08" db="EMBL/GenBank/DDBJ databases">
        <authorList>
            <person name="Audoor S."/>
            <person name="Bilcke G."/>
        </authorList>
    </citation>
    <scope>NUCLEOTIDE SEQUENCE</scope>
</reference>
<protein>
    <submittedName>
        <fullName evidence="3">Uncharacterized protein</fullName>
    </submittedName>
</protein>
<gene>
    <name evidence="3" type="ORF">CYCCA115_LOCUS8161</name>
</gene>
<proteinExistence type="predicted"/>
<evidence type="ECO:0000313" key="3">
    <source>
        <dbReference type="EMBL" id="CAJ1942868.1"/>
    </source>
</evidence>
<feature type="transmembrane region" description="Helical" evidence="2">
    <location>
        <begin position="150"/>
        <end position="172"/>
    </location>
</feature>
<evidence type="ECO:0000256" key="2">
    <source>
        <dbReference type="SAM" id="Phobius"/>
    </source>
</evidence>
<keyword evidence="2" id="KW-1133">Transmembrane helix</keyword>
<keyword evidence="2" id="KW-0812">Transmembrane</keyword>
<evidence type="ECO:0000256" key="1">
    <source>
        <dbReference type="SAM" id="MobiDB-lite"/>
    </source>
</evidence>
<dbReference type="Proteomes" id="UP001295423">
    <property type="component" value="Unassembled WGS sequence"/>
</dbReference>